<keyword evidence="6" id="KW-1185">Reference proteome</keyword>
<dbReference type="PANTHER" id="PTHR23073">
    <property type="entry name" value="26S PROTEASOME REGULATORY SUBUNIT"/>
    <property type="match status" value="1"/>
</dbReference>
<dbReference type="Pfam" id="PF00004">
    <property type="entry name" value="AAA"/>
    <property type="match status" value="1"/>
</dbReference>
<dbReference type="InterPro" id="IPR027417">
    <property type="entry name" value="P-loop_NTPase"/>
</dbReference>
<dbReference type="InterPro" id="IPR003593">
    <property type="entry name" value="AAA+_ATPase"/>
</dbReference>
<dbReference type="RefSeq" id="WP_174900585.1">
    <property type="nucleotide sequence ID" value="NZ_FOTW01000018.1"/>
</dbReference>
<dbReference type="AlphaFoldDB" id="A0A1I4Q6W2"/>
<sequence length="368" mass="40657">MDNIYLDSDGLVHLARLALAGNRADIVAYVRKIARKVARFDPVVGEQLVTLAQDSNPSRNAMLRGEQLDRLPVDLDSRLQLARLDDEISLDVLPIWQEPVKAKLEQVLIERAKFKELAFANLAPTRSLLFTGAPGVGKSLAAKWLAKSLGLPLLTVDLAAVMSSFLGRTGNNIRNILDYAKSVDCVLFLDELDALAKRRDDVTEVGELKRLVTVLLQEIDSWPAHGLMLAATNHPDLLDPAIWRRFDMIVEFPLPNEVSIRAALSSWIGEEHEVPKGLLDALPIVLSGMSFSDLKRIISQLRRNQVVSGVALTDSLTLLIEQRINSLSKAEKIEVAQNLTDAGLSQRSVNSLTGLSRDTIRKHCETVN</sequence>
<evidence type="ECO:0000256" key="3">
    <source>
        <dbReference type="ARBA" id="ARBA00022840"/>
    </source>
</evidence>
<dbReference type="GO" id="GO:0016887">
    <property type="term" value="F:ATP hydrolysis activity"/>
    <property type="evidence" value="ECO:0007669"/>
    <property type="project" value="InterPro"/>
</dbReference>
<evidence type="ECO:0000256" key="2">
    <source>
        <dbReference type="ARBA" id="ARBA00022741"/>
    </source>
</evidence>
<comment type="similarity">
    <text evidence="1">Belongs to the AAA ATPase family.</text>
</comment>
<keyword evidence="2" id="KW-0547">Nucleotide-binding</keyword>
<dbReference type="SMART" id="SM00382">
    <property type="entry name" value="AAA"/>
    <property type="match status" value="1"/>
</dbReference>
<proteinExistence type="inferred from homology"/>
<keyword evidence="3" id="KW-0067">ATP-binding</keyword>
<evidence type="ECO:0000259" key="4">
    <source>
        <dbReference type="SMART" id="SM00382"/>
    </source>
</evidence>
<dbReference type="Gene3D" id="3.40.50.300">
    <property type="entry name" value="P-loop containing nucleotide triphosphate hydrolases"/>
    <property type="match status" value="1"/>
</dbReference>
<dbReference type="GO" id="GO:0005524">
    <property type="term" value="F:ATP binding"/>
    <property type="evidence" value="ECO:0007669"/>
    <property type="project" value="UniProtKB-KW"/>
</dbReference>
<evidence type="ECO:0000256" key="1">
    <source>
        <dbReference type="ARBA" id="ARBA00006914"/>
    </source>
</evidence>
<dbReference type="Proteomes" id="UP000199470">
    <property type="component" value="Unassembled WGS sequence"/>
</dbReference>
<evidence type="ECO:0000313" key="5">
    <source>
        <dbReference type="EMBL" id="SFM35370.1"/>
    </source>
</evidence>
<protein>
    <submittedName>
        <fullName evidence="5">ATPase family associated with various cellular activities (AAA)</fullName>
    </submittedName>
</protein>
<accession>A0A1I4Q6W2</accession>
<reference evidence="5 6" key="1">
    <citation type="submission" date="2016-10" db="EMBL/GenBank/DDBJ databases">
        <authorList>
            <person name="de Groot N.N."/>
        </authorList>
    </citation>
    <scope>NUCLEOTIDE SEQUENCE [LARGE SCALE GENOMIC DNA]</scope>
    <source>
        <strain evidence="5 6">ATCC 43154</strain>
    </source>
</reference>
<feature type="domain" description="AAA+ ATPase" evidence="4">
    <location>
        <begin position="124"/>
        <end position="256"/>
    </location>
</feature>
<name>A0A1I4Q6W2_9BURK</name>
<organism evidence="5 6">
    <name type="scientific">Rugamonas rubra</name>
    <dbReference type="NCBI Taxonomy" id="758825"/>
    <lineage>
        <taxon>Bacteria</taxon>
        <taxon>Pseudomonadati</taxon>
        <taxon>Pseudomonadota</taxon>
        <taxon>Betaproteobacteria</taxon>
        <taxon>Burkholderiales</taxon>
        <taxon>Oxalobacteraceae</taxon>
        <taxon>Telluria group</taxon>
        <taxon>Rugamonas</taxon>
    </lineage>
</organism>
<gene>
    <name evidence="5" type="ORF">SAMN02982985_03767</name>
</gene>
<dbReference type="InterPro" id="IPR003959">
    <property type="entry name" value="ATPase_AAA_core"/>
</dbReference>
<dbReference type="InterPro" id="IPR050221">
    <property type="entry name" value="26S_Proteasome_ATPase"/>
</dbReference>
<dbReference type="CDD" id="cd19481">
    <property type="entry name" value="RecA-like_protease"/>
    <property type="match status" value="1"/>
</dbReference>
<evidence type="ECO:0000313" key="6">
    <source>
        <dbReference type="Proteomes" id="UP000199470"/>
    </source>
</evidence>
<dbReference type="SUPFAM" id="SSF52540">
    <property type="entry name" value="P-loop containing nucleoside triphosphate hydrolases"/>
    <property type="match status" value="1"/>
</dbReference>
<dbReference type="EMBL" id="FOTW01000018">
    <property type="protein sequence ID" value="SFM35370.1"/>
    <property type="molecule type" value="Genomic_DNA"/>
</dbReference>
<dbReference type="STRING" id="758825.SAMN02982985_03767"/>